<dbReference type="AlphaFoldDB" id="A0A8J7JYT1"/>
<name>A0A8J7JYT1_9GAMM</name>
<gene>
    <name evidence="1" type="ORF">IOQ59_05975</name>
</gene>
<dbReference type="Pfam" id="PF14076">
    <property type="entry name" value="DUF4258"/>
    <property type="match status" value="1"/>
</dbReference>
<dbReference type="RefSeq" id="WP_193952361.1">
    <property type="nucleotide sequence ID" value="NZ_JADEYS010000004.1"/>
</dbReference>
<proteinExistence type="predicted"/>
<keyword evidence="2" id="KW-1185">Reference proteome</keyword>
<evidence type="ECO:0000313" key="1">
    <source>
        <dbReference type="EMBL" id="MBE9396809.1"/>
    </source>
</evidence>
<evidence type="ECO:0000313" key="2">
    <source>
        <dbReference type="Proteomes" id="UP000640333"/>
    </source>
</evidence>
<dbReference type="EMBL" id="JADEYS010000004">
    <property type="protein sequence ID" value="MBE9396809.1"/>
    <property type="molecule type" value="Genomic_DNA"/>
</dbReference>
<comment type="caution">
    <text evidence="1">The sequence shown here is derived from an EMBL/GenBank/DDBJ whole genome shotgun (WGS) entry which is preliminary data.</text>
</comment>
<sequence length="117" mass="13751">MRDVIVDTNLTQADKTDNDEHFELSHHAQTRMSQRSINLGEVQSVLQHGRVIHSRRARFYVVGHKDVERFSHAGIDVRALENIQVVVDEISNRILTVYRNRNFRQIRPTSRRERGLH</sequence>
<dbReference type="InterPro" id="IPR025354">
    <property type="entry name" value="DUF4258"/>
</dbReference>
<reference evidence="1" key="1">
    <citation type="submission" date="2020-10" db="EMBL/GenBank/DDBJ databases">
        <title>Bacterium isolated from coastal waters sediment.</title>
        <authorList>
            <person name="Chen R.-J."/>
            <person name="Lu D.-C."/>
            <person name="Zhu K.-L."/>
            <person name="Du Z.-J."/>
        </authorList>
    </citation>
    <scope>NUCLEOTIDE SEQUENCE</scope>
    <source>
        <strain evidence="1">N1Y112</strain>
    </source>
</reference>
<accession>A0A8J7JYT1</accession>
<organism evidence="1 2">
    <name type="scientific">Pontibacterium sinense</name>
    <dbReference type="NCBI Taxonomy" id="2781979"/>
    <lineage>
        <taxon>Bacteria</taxon>
        <taxon>Pseudomonadati</taxon>
        <taxon>Pseudomonadota</taxon>
        <taxon>Gammaproteobacteria</taxon>
        <taxon>Oceanospirillales</taxon>
        <taxon>Oceanospirillaceae</taxon>
        <taxon>Pontibacterium</taxon>
    </lineage>
</organism>
<dbReference type="Proteomes" id="UP000640333">
    <property type="component" value="Unassembled WGS sequence"/>
</dbReference>
<protein>
    <submittedName>
        <fullName evidence="1">DUF4258 domain-containing protein</fullName>
    </submittedName>
</protein>